<organism evidence="1 2">
    <name type="scientific">Streptococcus porcinus</name>
    <dbReference type="NCBI Taxonomy" id="1340"/>
    <lineage>
        <taxon>Bacteria</taxon>
        <taxon>Bacillati</taxon>
        <taxon>Bacillota</taxon>
        <taxon>Bacilli</taxon>
        <taxon>Lactobacillales</taxon>
        <taxon>Streptococcaceae</taxon>
        <taxon>Streptococcus</taxon>
    </lineage>
</organism>
<proteinExistence type="predicted"/>
<dbReference type="EMBL" id="JACEGE010000022">
    <property type="protein sequence ID" value="MBA2796459.1"/>
    <property type="molecule type" value="Genomic_DNA"/>
</dbReference>
<evidence type="ECO:0000313" key="1">
    <source>
        <dbReference type="EMBL" id="MBA2796459.1"/>
    </source>
</evidence>
<reference evidence="1 2" key="1">
    <citation type="submission" date="2020-07" db="EMBL/GenBank/DDBJ databases">
        <title>Molecular and genomic characterization of Streptococcus porcinus isolated from diseased swine in Brazil.</title>
        <authorList>
            <person name="Moreno L.Z."/>
            <person name="Matajira C.E.C."/>
            <person name="Poor A.P."/>
            <person name="Dutra M.C."/>
            <person name="Moreno A.M."/>
        </authorList>
    </citation>
    <scope>NUCLEOTIDE SEQUENCE [LARGE SCALE GENOMIC DNA]</scope>
    <source>
        <strain evidence="1 2">SP0816-2</strain>
    </source>
</reference>
<dbReference type="Pfam" id="PF08820">
    <property type="entry name" value="DUF1803"/>
    <property type="match status" value="1"/>
</dbReference>
<accession>A0A7W0ASM7</accession>
<dbReference type="InterPro" id="IPR014924">
    <property type="entry name" value="DUF1803"/>
</dbReference>
<protein>
    <submittedName>
        <fullName evidence="1">DUF1803 domain-containing protein</fullName>
    </submittedName>
</protein>
<dbReference type="Proteomes" id="UP000524462">
    <property type="component" value="Unassembled WGS sequence"/>
</dbReference>
<comment type="caution">
    <text evidence="1">The sequence shown here is derived from an EMBL/GenBank/DDBJ whole genome shotgun (WGS) entry which is preliminary data.</text>
</comment>
<gene>
    <name evidence="1" type="ORF">H1B29_08205</name>
</gene>
<dbReference type="RefSeq" id="WP_181460372.1">
    <property type="nucleotide sequence ID" value="NZ_JACEGE010000022.1"/>
</dbReference>
<name>A0A7W0ASM7_STRPO</name>
<sequence length="228" mass="27443">MLIVINPNKTTKQVFFKNLINYLYQHTNVTLRQLKKAFPDVRHLDRYLDLYIEETYILRDERRYYLNLPLLKTTEGLQLDSMVFVDNETPIYQELQELVFETRLANKTNDLIIIERTEFARDTLTLSNYFYKLEKGYSLSTEQNKLYHIIGDVNPDYALKYLSTFLMKFIRKDLILQKRPDVFCQTLVELNYLQEKEEYKYHLNGKLDQVSLHYVAPKKLDYHDNSQL</sequence>
<evidence type="ECO:0000313" key="2">
    <source>
        <dbReference type="Proteomes" id="UP000524462"/>
    </source>
</evidence>
<dbReference type="AlphaFoldDB" id="A0A7W0ASM7"/>